<organism evidence="1 2">
    <name type="scientific">Prorocentrum cordatum</name>
    <dbReference type="NCBI Taxonomy" id="2364126"/>
    <lineage>
        <taxon>Eukaryota</taxon>
        <taxon>Sar</taxon>
        <taxon>Alveolata</taxon>
        <taxon>Dinophyceae</taxon>
        <taxon>Prorocentrales</taxon>
        <taxon>Prorocentraceae</taxon>
        <taxon>Prorocentrum</taxon>
    </lineage>
</organism>
<keyword evidence="2" id="KW-1185">Reference proteome</keyword>
<evidence type="ECO:0000313" key="1">
    <source>
        <dbReference type="EMBL" id="CAK0875234.1"/>
    </source>
</evidence>
<dbReference type="Proteomes" id="UP001189429">
    <property type="component" value="Unassembled WGS sequence"/>
</dbReference>
<evidence type="ECO:0000313" key="2">
    <source>
        <dbReference type="Proteomes" id="UP001189429"/>
    </source>
</evidence>
<proteinExistence type="predicted"/>
<dbReference type="EMBL" id="CAUYUJ010017491">
    <property type="protein sequence ID" value="CAK0875234.1"/>
    <property type="molecule type" value="Genomic_DNA"/>
</dbReference>
<accession>A0ABN9VPC2</accession>
<gene>
    <name evidence="1" type="ORF">PCOR1329_LOCUS59944</name>
</gene>
<comment type="caution">
    <text evidence="1">The sequence shown here is derived from an EMBL/GenBank/DDBJ whole genome shotgun (WGS) entry which is preliminary data.</text>
</comment>
<protein>
    <submittedName>
        <fullName evidence="1">Uncharacterized protein</fullName>
    </submittedName>
</protein>
<reference evidence="1" key="1">
    <citation type="submission" date="2023-10" db="EMBL/GenBank/DDBJ databases">
        <authorList>
            <person name="Chen Y."/>
            <person name="Shah S."/>
            <person name="Dougan E. K."/>
            <person name="Thang M."/>
            <person name="Chan C."/>
        </authorList>
    </citation>
    <scope>NUCLEOTIDE SEQUENCE [LARGE SCALE GENOMIC DNA]</scope>
</reference>
<name>A0ABN9VPC2_9DINO</name>
<sequence>MSQFILCFFMQGEVRVTRIDAAHPRARLAKASVQPVQPRSLSQPASGLLMLVARDRPPSPRPPSAAWGLRARTSFDMNGHILRQLLRRRSGEVRDAFSPERCERTACLALFKTILLLCQRP</sequence>